<evidence type="ECO:0000256" key="1">
    <source>
        <dbReference type="ARBA" id="ARBA00022490"/>
    </source>
</evidence>
<evidence type="ECO:0000313" key="7">
    <source>
        <dbReference type="EMBL" id="SOV82867.1"/>
    </source>
</evidence>
<dbReference type="InterPro" id="IPR027417">
    <property type="entry name" value="P-loop_NTPase"/>
</dbReference>
<gene>
    <name evidence="7" type="ORF">PRG01_1431300</name>
</gene>
<evidence type="ECO:0000256" key="2">
    <source>
        <dbReference type="ARBA" id="ARBA00022741"/>
    </source>
</evidence>
<organism evidence="7 8">
    <name type="scientific">Plasmodium reichenowi</name>
    <dbReference type="NCBI Taxonomy" id="5854"/>
    <lineage>
        <taxon>Eukaryota</taxon>
        <taxon>Sar</taxon>
        <taxon>Alveolata</taxon>
        <taxon>Apicomplexa</taxon>
        <taxon>Aconoidasida</taxon>
        <taxon>Haemosporida</taxon>
        <taxon>Plasmodiidae</taxon>
        <taxon>Plasmodium</taxon>
        <taxon>Plasmodium (Laverania)</taxon>
    </lineage>
</organism>
<dbReference type="PANTHER" id="PTHR45709">
    <property type="entry name" value="LARGE SUBUNIT GTPASE 1 HOMOLOG-RELATED"/>
    <property type="match status" value="1"/>
</dbReference>
<keyword evidence="3" id="KW-0378">Hydrolase</keyword>
<dbReference type="SUPFAM" id="SSF52540">
    <property type="entry name" value="P-loop containing nucleoside triphosphate hydrolases"/>
    <property type="match status" value="1"/>
</dbReference>
<protein>
    <submittedName>
        <fullName evidence="7">Large ribosomal subunit associated GTPase, putative</fullName>
    </submittedName>
</protein>
<evidence type="ECO:0000259" key="6">
    <source>
        <dbReference type="Pfam" id="PF01926"/>
    </source>
</evidence>
<evidence type="ECO:0000256" key="3">
    <source>
        <dbReference type="ARBA" id="ARBA00022801"/>
    </source>
</evidence>
<dbReference type="Proteomes" id="UP000240500">
    <property type="component" value="Chromosome 14"/>
</dbReference>
<accession>A0A2P9DP92</accession>
<dbReference type="CDD" id="cd01857">
    <property type="entry name" value="HSR1_MMR1"/>
    <property type="match status" value="1"/>
</dbReference>
<feature type="region of interest" description="Disordered" evidence="5">
    <location>
        <begin position="161"/>
        <end position="323"/>
    </location>
</feature>
<dbReference type="GO" id="GO:0003924">
    <property type="term" value="F:GTPase activity"/>
    <property type="evidence" value="ECO:0007669"/>
    <property type="project" value="InterPro"/>
</dbReference>
<dbReference type="Gene3D" id="3.40.50.300">
    <property type="entry name" value="P-loop containing nucleotide triphosphate hydrolases"/>
    <property type="match status" value="1"/>
</dbReference>
<feature type="domain" description="G" evidence="6">
    <location>
        <begin position="608"/>
        <end position="664"/>
    </location>
</feature>
<dbReference type="VEuPathDB" id="PlasmoDB:PRCDC_1430600"/>
<reference evidence="7 8" key="1">
    <citation type="submission" date="2016-09" db="EMBL/GenBank/DDBJ databases">
        <authorList>
            <consortium name="Pathogen Informatics"/>
        </authorList>
    </citation>
    <scope>NUCLEOTIDE SEQUENCE [LARGE SCALE GENOMIC DNA]</scope>
</reference>
<keyword evidence="1" id="KW-0963">Cytoplasm</keyword>
<feature type="compositionally biased region" description="Acidic residues" evidence="5">
    <location>
        <begin position="301"/>
        <end position="323"/>
    </location>
</feature>
<evidence type="ECO:0000313" key="8">
    <source>
        <dbReference type="Proteomes" id="UP000240500"/>
    </source>
</evidence>
<proteinExistence type="predicted"/>
<dbReference type="Pfam" id="PF01926">
    <property type="entry name" value="MMR_HSR1"/>
    <property type="match status" value="1"/>
</dbReference>
<dbReference type="InterPro" id="IPR043358">
    <property type="entry name" value="GNL1-like"/>
</dbReference>
<keyword evidence="2" id="KW-0547">Nucleotide-binding</keyword>
<dbReference type="InterPro" id="IPR006073">
    <property type="entry name" value="GTP-bd"/>
</dbReference>
<dbReference type="GO" id="GO:0005829">
    <property type="term" value="C:cytosol"/>
    <property type="evidence" value="ECO:0007669"/>
    <property type="project" value="TreeGrafter"/>
</dbReference>
<evidence type="ECO:0000256" key="5">
    <source>
        <dbReference type="SAM" id="MobiDB-lite"/>
    </source>
</evidence>
<name>A0A2P9DP92_PLARE</name>
<dbReference type="PANTHER" id="PTHR45709:SF2">
    <property type="entry name" value="LARGE SUBUNIT GTPASE 1 HOMOLOG"/>
    <property type="match status" value="1"/>
</dbReference>
<dbReference type="VEuPathDB" id="PlasmoDB:PRG01_1431300"/>
<dbReference type="OrthoDB" id="61815at2759"/>
<dbReference type="EMBL" id="LT969577">
    <property type="protein sequence ID" value="SOV82867.1"/>
    <property type="molecule type" value="Genomic_DNA"/>
</dbReference>
<sequence length="840" mass="98792">MAILNKNRRKVDNKFMGRSLMRNKLRHKEISDNILYSQIGNDNEVVKKNKKLSILNKDSLDDFLDNQLIINNVEVSKVFLKKYEIKEKKNYGTNKLNTKDNIQNIVLPIPGRALFLKKDDKIHILMKKKEEKEMEKKRKKKKNYKNKISFLMSGKSLIPLNVRVPKGDSSEKNKTKKIKKKKLDGINGKGGDDNDVEDNDVDDDNDGDDNDGDDNDVDDDNDGDDNDVDDDNDGDDNDVEENDVEENDGDDDNDVEDNDGDDDNDDIDDIDDIDDMDNNDNNDDMDNIDDMDNNDNKDDMDNIDDMDNNDNNDDINNIDDINDNVNDYDNDYNYKYLYMYERLGEKYKRLNRNNSRLNKESIDKYEHEYFIEWRKLLSEIEEKEGYYVTPYEKNIEYWKQLWRVIEKSHVLFYILDVRNPLFFYCPGLEYYIKKVDKRKKLILILNKADFLTYEERKIWAEYFEKKKVPFVFFSALRELYHQNKITIENMPCDSIPKREDFMGDIYDNNNNNNNNMNGKQNDDEDYIIHNKTNIKNVFDFYNNIDEEKKDIINVGFGNLSYEQKKNDNTDILSVNDLINLIKKIKKQIKEFYHDIEIETFSSIPKFMIGFIGFPNVGKSSIINCLIGKKKVSVSRQPGKTKHFQTITLKHFPFSLCDCPGLIFPSLVFNKNDLIINGVFSIDHFKGDVVTLVQIICNIIPFKLCNNYKIDTNIIHQYLNEKGHISYFLDASEFLKKFCTFRKFVSGGKGGQLNFSHATRIIIHDFISGKLLYNFLPDYFKKTSHIYCKNYIHQTDMDNILDNELLTESNANEEILTTKRKFRYMQKKMMKGKNVIKCDKV</sequence>
<dbReference type="GO" id="GO:0005525">
    <property type="term" value="F:GTP binding"/>
    <property type="evidence" value="ECO:0007669"/>
    <property type="project" value="UniProtKB-KW"/>
</dbReference>
<dbReference type="AlphaFoldDB" id="A0A2P9DP92"/>
<keyword evidence="4" id="KW-0342">GTP-binding</keyword>
<evidence type="ECO:0000256" key="4">
    <source>
        <dbReference type="ARBA" id="ARBA00023134"/>
    </source>
</evidence>
<feature type="compositionally biased region" description="Acidic residues" evidence="5">
    <location>
        <begin position="193"/>
        <end position="293"/>
    </location>
</feature>